<keyword evidence="2" id="KW-1185">Reference proteome</keyword>
<dbReference type="GeneID" id="95449353"/>
<gene>
    <name evidence="1" type="ORF">E5083_17270</name>
</gene>
<dbReference type="Proteomes" id="UP000298159">
    <property type="component" value="Unassembled WGS sequence"/>
</dbReference>
<proteinExistence type="predicted"/>
<reference evidence="1 2" key="1">
    <citation type="submission" date="2019-04" db="EMBL/GenBank/DDBJ databases">
        <title>Streptomyces sp. nov. Bv016 isolated from bark of Buahinia variegata.</title>
        <authorList>
            <person name="Kanchanasin P."/>
            <person name="Tanasupawat S."/>
            <person name="Yuki M."/>
            <person name="Kudo T."/>
        </authorList>
    </citation>
    <scope>NUCLEOTIDE SEQUENCE [LARGE SCALE GENOMIC DNA]</scope>
    <source>
        <strain evidence="1 2">Bv016</strain>
    </source>
</reference>
<name>A0A4Z1D113_9ACTN</name>
<comment type="caution">
    <text evidence="1">The sequence shown here is derived from an EMBL/GenBank/DDBJ whole genome shotgun (WGS) entry which is preliminary data.</text>
</comment>
<organism evidence="1 2">
    <name type="scientific">Streptomyces bauhiniae</name>
    <dbReference type="NCBI Taxonomy" id="2340725"/>
    <lineage>
        <taxon>Bacteria</taxon>
        <taxon>Bacillati</taxon>
        <taxon>Actinomycetota</taxon>
        <taxon>Actinomycetes</taxon>
        <taxon>Kitasatosporales</taxon>
        <taxon>Streptomycetaceae</taxon>
        <taxon>Streptomyces</taxon>
    </lineage>
</organism>
<evidence type="ECO:0000313" key="2">
    <source>
        <dbReference type="Proteomes" id="UP000298159"/>
    </source>
</evidence>
<dbReference type="RefSeq" id="WP_135786602.1">
    <property type="nucleotide sequence ID" value="NZ_SRRT01000005.1"/>
</dbReference>
<dbReference type="EMBL" id="SRRT01000005">
    <property type="protein sequence ID" value="TGN75446.1"/>
    <property type="molecule type" value="Genomic_DNA"/>
</dbReference>
<evidence type="ECO:0000313" key="1">
    <source>
        <dbReference type="EMBL" id="TGN75446.1"/>
    </source>
</evidence>
<accession>A0A4Z1D113</accession>
<dbReference type="AlphaFoldDB" id="A0A4Z1D113"/>
<protein>
    <submittedName>
        <fullName evidence="1">Uncharacterized protein</fullName>
    </submittedName>
</protein>
<sequence>MPSTRLPSPAGAKLVKSGLDWDAIRVPRSVGLSALAILGPRCAAAIEDPLTSSGVLYFFTLAGTSGTWAVENTVALPIGTAVTIPPTRRTEGPGAYWRVCPGDNSWLTDPGALAAAVTDAFGPRVGEERPA</sequence>